<dbReference type="Pfam" id="PF00072">
    <property type="entry name" value="Response_reg"/>
    <property type="match status" value="1"/>
</dbReference>
<keyword evidence="4" id="KW-0804">Transcription</keyword>
<dbReference type="PANTHER" id="PTHR43214">
    <property type="entry name" value="TWO-COMPONENT RESPONSE REGULATOR"/>
    <property type="match status" value="1"/>
</dbReference>
<feature type="modified residue" description="4-aspartylphosphate" evidence="5">
    <location>
        <position position="60"/>
    </location>
</feature>
<evidence type="ECO:0000256" key="1">
    <source>
        <dbReference type="ARBA" id="ARBA00022553"/>
    </source>
</evidence>
<evidence type="ECO:0000259" key="6">
    <source>
        <dbReference type="PROSITE" id="PS50043"/>
    </source>
</evidence>
<dbReference type="Gene3D" id="3.40.50.2300">
    <property type="match status" value="1"/>
</dbReference>
<dbReference type="SUPFAM" id="SSF52172">
    <property type="entry name" value="CheY-like"/>
    <property type="match status" value="1"/>
</dbReference>
<organism evidence="8 9">
    <name type="scientific">Pontibacter ummariensis</name>
    <dbReference type="NCBI Taxonomy" id="1610492"/>
    <lineage>
        <taxon>Bacteria</taxon>
        <taxon>Pseudomonadati</taxon>
        <taxon>Bacteroidota</taxon>
        <taxon>Cytophagia</taxon>
        <taxon>Cytophagales</taxon>
        <taxon>Hymenobacteraceae</taxon>
        <taxon>Pontibacter</taxon>
    </lineage>
</organism>
<evidence type="ECO:0000256" key="5">
    <source>
        <dbReference type="PROSITE-ProRule" id="PRU00169"/>
    </source>
</evidence>
<dbReference type="AlphaFoldDB" id="A0A239IU80"/>
<sequence>MQTKNLTKVALVDDHTLFRKGILGLINGFRGYTTVLEADNGKEFTEKLTAENTPDIVLLDISMPVMDGFETAAWLQEHYPHIKILTLSMNYNDETVLRMLKRGVDGYILKHAEPSELRTALEALRSNGTYYSDRVSEILKNDLKGIRQSQVELTEQEIAFLQLISEELPYKTISSVLDLAPRSVDTIRDHLFKKLKVRTKTGLAIQAFKRGLLKCSWQDAD</sequence>
<feature type="domain" description="Response regulatory" evidence="7">
    <location>
        <begin position="8"/>
        <end position="125"/>
    </location>
</feature>
<dbReference type="Pfam" id="PF00196">
    <property type="entry name" value="GerE"/>
    <property type="match status" value="1"/>
</dbReference>
<keyword evidence="9" id="KW-1185">Reference proteome</keyword>
<dbReference type="InterPro" id="IPR016032">
    <property type="entry name" value="Sig_transdc_resp-reg_C-effctor"/>
</dbReference>
<dbReference type="OrthoDB" id="9797341at2"/>
<evidence type="ECO:0000313" key="8">
    <source>
        <dbReference type="EMBL" id="SNS96942.1"/>
    </source>
</evidence>
<accession>A0A239IU80</accession>
<dbReference type="GO" id="GO:0000160">
    <property type="term" value="P:phosphorelay signal transduction system"/>
    <property type="evidence" value="ECO:0007669"/>
    <property type="project" value="InterPro"/>
</dbReference>
<evidence type="ECO:0000256" key="4">
    <source>
        <dbReference type="ARBA" id="ARBA00023163"/>
    </source>
</evidence>
<dbReference type="EMBL" id="FZOQ01000019">
    <property type="protein sequence ID" value="SNS96942.1"/>
    <property type="molecule type" value="Genomic_DNA"/>
</dbReference>
<dbReference type="InterPro" id="IPR039420">
    <property type="entry name" value="WalR-like"/>
</dbReference>
<protein>
    <submittedName>
        <fullName evidence="8">Two component transcriptional regulator, LuxR family</fullName>
    </submittedName>
</protein>
<reference evidence="9" key="1">
    <citation type="submission" date="2017-06" db="EMBL/GenBank/DDBJ databases">
        <authorList>
            <person name="Varghese N."/>
            <person name="Submissions S."/>
        </authorList>
    </citation>
    <scope>NUCLEOTIDE SEQUENCE [LARGE SCALE GENOMIC DNA]</scope>
    <source>
        <strain evidence="9">NKM1</strain>
    </source>
</reference>
<dbReference type="RefSeq" id="WP_089320634.1">
    <property type="nucleotide sequence ID" value="NZ_FZOQ01000019.1"/>
</dbReference>
<evidence type="ECO:0000313" key="9">
    <source>
        <dbReference type="Proteomes" id="UP000198432"/>
    </source>
</evidence>
<dbReference type="InterPro" id="IPR001789">
    <property type="entry name" value="Sig_transdc_resp-reg_receiver"/>
</dbReference>
<dbReference type="CDD" id="cd17535">
    <property type="entry name" value="REC_NarL-like"/>
    <property type="match status" value="1"/>
</dbReference>
<dbReference type="InterPro" id="IPR000792">
    <property type="entry name" value="Tscrpt_reg_LuxR_C"/>
</dbReference>
<gene>
    <name evidence="8" type="ORF">SAMN06296052_1193</name>
</gene>
<keyword evidence="2" id="KW-0805">Transcription regulation</keyword>
<evidence type="ECO:0000256" key="3">
    <source>
        <dbReference type="ARBA" id="ARBA00023125"/>
    </source>
</evidence>
<dbReference type="PROSITE" id="PS50110">
    <property type="entry name" value="RESPONSE_REGULATORY"/>
    <property type="match status" value="1"/>
</dbReference>
<dbReference type="PROSITE" id="PS50043">
    <property type="entry name" value="HTH_LUXR_2"/>
    <property type="match status" value="1"/>
</dbReference>
<dbReference type="Proteomes" id="UP000198432">
    <property type="component" value="Unassembled WGS sequence"/>
</dbReference>
<dbReference type="InterPro" id="IPR058245">
    <property type="entry name" value="NreC/VraR/RcsB-like_REC"/>
</dbReference>
<keyword evidence="3" id="KW-0238">DNA-binding</keyword>
<evidence type="ECO:0000259" key="7">
    <source>
        <dbReference type="PROSITE" id="PS50110"/>
    </source>
</evidence>
<dbReference type="SUPFAM" id="SSF46894">
    <property type="entry name" value="C-terminal effector domain of the bipartite response regulators"/>
    <property type="match status" value="1"/>
</dbReference>
<name>A0A239IU80_9BACT</name>
<dbReference type="GO" id="GO:0003677">
    <property type="term" value="F:DNA binding"/>
    <property type="evidence" value="ECO:0007669"/>
    <property type="project" value="UniProtKB-KW"/>
</dbReference>
<dbReference type="SMART" id="SM00421">
    <property type="entry name" value="HTH_LUXR"/>
    <property type="match status" value="1"/>
</dbReference>
<dbReference type="InterPro" id="IPR011006">
    <property type="entry name" value="CheY-like_superfamily"/>
</dbReference>
<evidence type="ECO:0000256" key="2">
    <source>
        <dbReference type="ARBA" id="ARBA00023015"/>
    </source>
</evidence>
<dbReference type="SMART" id="SM00448">
    <property type="entry name" value="REC"/>
    <property type="match status" value="1"/>
</dbReference>
<dbReference type="GO" id="GO:0006355">
    <property type="term" value="P:regulation of DNA-templated transcription"/>
    <property type="evidence" value="ECO:0007669"/>
    <property type="project" value="InterPro"/>
</dbReference>
<proteinExistence type="predicted"/>
<feature type="domain" description="HTH luxR-type" evidence="6">
    <location>
        <begin position="146"/>
        <end position="211"/>
    </location>
</feature>
<dbReference type="PANTHER" id="PTHR43214:SF41">
    <property type="entry name" value="NITRATE_NITRITE RESPONSE REGULATOR PROTEIN NARP"/>
    <property type="match status" value="1"/>
</dbReference>
<keyword evidence="1 5" id="KW-0597">Phosphoprotein</keyword>